<dbReference type="PANTHER" id="PTHR12668">
    <property type="entry name" value="TRANSMEMBRANE PROTEIN 14, 15"/>
    <property type="match status" value="1"/>
</dbReference>
<evidence type="ECO:0000256" key="1">
    <source>
        <dbReference type="ARBA" id="ARBA00004370"/>
    </source>
</evidence>
<evidence type="ECO:0000256" key="4">
    <source>
        <dbReference type="ARBA" id="ARBA00022989"/>
    </source>
</evidence>
<protein>
    <recommendedName>
        <fullName evidence="9">Transmembrane protein 14C</fullName>
    </recommendedName>
</protein>
<comment type="subcellular location">
    <subcellularLocation>
        <location evidence="1">Membrane</location>
    </subcellularLocation>
</comment>
<feature type="transmembrane region" description="Helical" evidence="6">
    <location>
        <begin position="30"/>
        <end position="47"/>
    </location>
</feature>
<evidence type="ECO:0000256" key="2">
    <source>
        <dbReference type="ARBA" id="ARBA00007590"/>
    </source>
</evidence>
<dbReference type="EMBL" id="CABIJS010000123">
    <property type="protein sequence ID" value="VUZ44237.1"/>
    <property type="molecule type" value="Genomic_DNA"/>
</dbReference>
<dbReference type="InterPro" id="IPR005349">
    <property type="entry name" value="TMEM14"/>
</dbReference>
<feature type="transmembrane region" description="Helical" evidence="6">
    <location>
        <begin position="54"/>
        <end position="72"/>
    </location>
</feature>
<keyword evidence="3 6" id="KW-0812">Transmembrane</keyword>
<name>A0A564YAC1_HYMDI</name>
<evidence type="ECO:0000256" key="5">
    <source>
        <dbReference type="ARBA" id="ARBA00023136"/>
    </source>
</evidence>
<dbReference type="Proteomes" id="UP000321570">
    <property type="component" value="Unassembled WGS sequence"/>
</dbReference>
<reference evidence="7 8" key="1">
    <citation type="submission" date="2019-07" db="EMBL/GenBank/DDBJ databases">
        <authorList>
            <person name="Jastrzebski P J."/>
            <person name="Paukszto L."/>
            <person name="Jastrzebski P J."/>
        </authorList>
    </citation>
    <scope>NUCLEOTIDE SEQUENCE [LARGE SCALE GENOMIC DNA]</scope>
    <source>
        <strain evidence="7 8">WMS-il1</strain>
    </source>
</reference>
<proteinExistence type="inferred from homology"/>
<keyword evidence="4 6" id="KW-1133">Transmembrane helix</keyword>
<dbReference type="Pfam" id="PF03647">
    <property type="entry name" value="Tmemb_14"/>
    <property type="match status" value="1"/>
</dbReference>
<gene>
    <name evidence="7" type="ORF">WMSIL1_LOCUS4418</name>
</gene>
<dbReference type="AlphaFoldDB" id="A0A564YAC1"/>
<dbReference type="InterPro" id="IPR044890">
    <property type="entry name" value="TMEM14_sf"/>
</dbReference>
<sequence>MIDLTGASFSLLIAGGGVYGYAKSKSIPSLVAGLTFGAILLLGSQKYSKGDPSFLLGGSLALAALMGSRYAITGKFMPAGMIFVLSTTMAIRCGYTKWKQYNSIDN</sequence>
<evidence type="ECO:0000256" key="6">
    <source>
        <dbReference type="SAM" id="Phobius"/>
    </source>
</evidence>
<accession>A0A564YAC1</accession>
<evidence type="ECO:0008006" key="9">
    <source>
        <dbReference type="Google" id="ProtNLM"/>
    </source>
</evidence>
<dbReference type="PANTHER" id="PTHR12668:SF43">
    <property type="entry name" value="TRANSMEMBRANE PROTEIN 14 HOMOLOG"/>
    <property type="match status" value="1"/>
</dbReference>
<keyword evidence="8" id="KW-1185">Reference proteome</keyword>
<dbReference type="GO" id="GO:0070453">
    <property type="term" value="P:regulation of heme biosynthetic process"/>
    <property type="evidence" value="ECO:0007669"/>
    <property type="project" value="TreeGrafter"/>
</dbReference>
<feature type="transmembrane region" description="Helical" evidence="6">
    <location>
        <begin position="78"/>
        <end position="95"/>
    </location>
</feature>
<organism evidence="7 8">
    <name type="scientific">Hymenolepis diminuta</name>
    <name type="common">Rat tapeworm</name>
    <dbReference type="NCBI Taxonomy" id="6216"/>
    <lineage>
        <taxon>Eukaryota</taxon>
        <taxon>Metazoa</taxon>
        <taxon>Spiralia</taxon>
        <taxon>Lophotrochozoa</taxon>
        <taxon>Platyhelminthes</taxon>
        <taxon>Cestoda</taxon>
        <taxon>Eucestoda</taxon>
        <taxon>Cyclophyllidea</taxon>
        <taxon>Hymenolepididae</taxon>
        <taxon>Hymenolepis</taxon>
    </lineage>
</organism>
<dbReference type="Gene3D" id="1.10.10.1740">
    <property type="entry name" value="Transmembrane protein 14-like"/>
    <property type="match status" value="1"/>
</dbReference>
<comment type="similarity">
    <text evidence="2">Belongs to the TMEM14 family.</text>
</comment>
<evidence type="ECO:0000313" key="8">
    <source>
        <dbReference type="Proteomes" id="UP000321570"/>
    </source>
</evidence>
<evidence type="ECO:0000313" key="7">
    <source>
        <dbReference type="EMBL" id="VUZ44237.1"/>
    </source>
</evidence>
<evidence type="ECO:0000256" key="3">
    <source>
        <dbReference type="ARBA" id="ARBA00022692"/>
    </source>
</evidence>
<keyword evidence="5 6" id="KW-0472">Membrane</keyword>
<dbReference type="GO" id="GO:0031966">
    <property type="term" value="C:mitochondrial membrane"/>
    <property type="evidence" value="ECO:0007669"/>
    <property type="project" value="TreeGrafter"/>
</dbReference>